<dbReference type="PANTHER" id="PTHR33705">
    <property type="entry name" value="PHOSPHOCARRIER PROTEIN HPR"/>
    <property type="match status" value="1"/>
</dbReference>
<reference evidence="6 7" key="1">
    <citation type="submission" date="2020-02" db="EMBL/GenBank/DDBJ databases">
        <title>Genome sequencing for Kineobactrum sp. M2.</title>
        <authorList>
            <person name="Park S.-J."/>
        </authorList>
    </citation>
    <scope>NUCLEOTIDE SEQUENCE [LARGE SCALE GENOMIC DNA]</scope>
    <source>
        <strain evidence="6 7">M2</strain>
    </source>
</reference>
<dbReference type="GO" id="GO:0009401">
    <property type="term" value="P:phosphoenolpyruvate-dependent sugar phosphotransferase system"/>
    <property type="evidence" value="ECO:0007669"/>
    <property type="project" value="UniProtKB-KW"/>
</dbReference>
<name>A0A6C0UA15_9GAMM</name>
<dbReference type="NCBIfam" id="TIGR01003">
    <property type="entry name" value="PTS_HPr_family"/>
    <property type="match status" value="1"/>
</dbReference>
<comment type="subcellular location">
    <subcellularLocation>
        <location evidence="1">Cytoplasm</location>
    </subcellularLocation>
</comment>
<keyword evidence="3" id="KW-0963">Cytoplasm</keyword>
<gene>
    <name evidence="6" type="ORF">G3T16_15460</name>
</gene>
<dbReference type="PROSITE" id="PS00589">
    <property type="entry name" value="PTS_HPR_SER"/>
    <property type="match status" value="1"/>
</dbReference>
<dbReference type="InterPro" id="IPR000032">
    <property type="entry name" value="HPr-like"/>
</dbReference>
<dbReference type="RefSeq" id="WP_163496018.1">
    <property type="nucleotide sequence ID" value="NZ_CP048711.1"/>
</dbReference>
<dbReference type="Pfam" id="PF00381">
    <property type="entry name" value="PTS-HPr"/>
    <property type="match status" value="1"/>
</dbReference>
<dbReference type="EMBL" id="CP048711">
    <property type="protein sequence ID" value="QIB66584.1"/>
    <property type="molecule type" value="Genomic_DNA"/>
</dbReference>
<dbReference type="PRINTS" id="PR00107">
    <property type="entry name" value="PHOSPHOCPHPR"/>
</dbReference>
<keyword evidence="4" id="KW-0598">Phosphotransferase system</keyword>
<dbReference type="PANTHER" id="PTHR33705:SF2">
    <property type="entry name" value="PHOSPHOCARRIER PROTEIN NPR"/>
    <property type="match status" value="1"/>
</dbReference>
<dbReference type="InterPro" id="IPR035895">
    <property type="entry name" value="HPr-like_sf"/>
</dbReference>
<evidence type="ECO:0000256" key="3">
    <source>
        <dbReference type="ARBA" id="ARBA00022490"/>
    </source>
</evidence>
<comment type="similarity">
    <text evidence="2">Belongs to the HPr family.</text>
</comment>
<evidence type="ECO:0000256" key="1">
    <source>
        <dbReference type="ARBA" id="ARBA00004496"/>
    </source>
</evidence>
<feature type="domain" description="HPr" evidence="5">
    <location>
        <begin position="1"/>
        <end position="88"/>
    </location>
</feature>
<accession>A0A6C0UA15</accession>
<dbReference type="InterPro" id="IPR001020">
    <property type="entry name" value="PTS_HPr_His_P_site"/>
</dbReference>
<dbReference type="InterPro" id="IPR050399">
    <property type="entry name" value="HPr"/>
</dbReference>
<proteinExistence type="inferred from homology"/>
<evidence type="ECO:0000313" key="7">
    <source>
        <dbReference type="Proteomes" id="UP000477680"/>
    </source>
</evidence>
<evidence type="ECO:0000256" key="2">
    <source>
        <dbReference type="ARBA" id="ARBA00010736"/>
    </source>
</evidence>
<evidence type="ECO:0000313" key="6">
    <source>
        <dbReference type="EMBL" id="QIB66584.1"/>
    </source>
</evidence>
<dbReference type="PROSITE" id="PS51350">
    <property type="entry name" value="PTS_HPR_DOM"/>
    <property type="match status" value="1"/>
</dbReference>
<dbReference type="Proteomes" id="UP000477680">
    <property type="component" value="Chromosome"/>
</dbReference>
<evidence type="ECO:0000259" key="5">
    <source>
        <dbReference type="PROSITE" id="PS51350"/>
    </source>
</evidence>
<keyword evidence="7" id="KW-1185">Reference proteome</keyword>
<organism evidence="6 7">
    <name type="scientific">Kineobactrum salinum</name>
    <dbReference type="NCBI Taxonomy" id="2708301"/>
    <lineage>
        <taxon>Bacteria</taxon>
        <taxon>Pseudomonadati</taxon>
        <taxon>Pseudomonadota</taxon>
        <taxon>Gammaproteobacteria</taxon>
        <taxon>Cellvibrionales</taxon>
        <taxon>Halieaceae</taxon>
        <taxon>Kineobactrum</taxon>
    </lineage>
</organism>
<dbReference type="GO" id="GO:0005737">
    <property type="term" value="C:cytoplasm"/>
    <property type="evidence" value="ECO:0007669"/>
    <property type="project" value="UniProtKB-SubCell"/>
</dbReference>
<dbReference type="Gene3D" id="3.30.1340.10">
    <property type="entry name" value="HPr-like"/>
    <property type="match status" value="1"/>
</dbReference>
<dbReference type="CDD" id="cd00367">
    <property type="entry name" value="PTS-HPr_like"/>
    <property type="match status" value="1"/>
</dbReference>
<protein>
    <submittedName>
        <fullName evidence="6">HPr family phosphocarrier protein</fullName>
    </submittedName>
</protein>
<sequence length="89" mass="9312">MIQTQVTIINKLGLHARAAAKFVGCAAGFSSSIKAGRNGQLVDGKSIMAMMMLAAGQGTVLDLHIDGDDETAALEALQALIDNYFDEGE</sequence>
<dbReference type="AlphaFoldDB" id="A0A6C0UA15"/>
<dbReference type="SUPFAM" id="SSF55594">
    <property type="entry name" value="HPr-like"/>
    <property type="match status" value="1"/>
</dbReference>
<dbReference type="InterPro" id="IPR002114">
    <property type="entry name" value="PTS_HPr_Ser_P_site"/>
</dbReference>
<evidence type="ECO:0000256" key="4">
    <source>
        <dbReference type="ARBA" id="ARBA00022683"/>
    </source>
</evidence>
<dbReference type="KEGG" id="kim:G3T16_15460"/>
<dbReference type="PROSITE" id="PS00369">
    <property type="entry name" value="PTS_HPR_HIS"/>
    <property type="match status" value="1"/>
</dbReference>